<dbReference type="HOGENOM" id="CLU_838411_0_0_2"/>
<evidence type="ECO:0000259" key="5">
    <source>
        <dbReference type="PROSITE" id="PS51918"/>
    </source>
</evidence>
<proteinExistence type="predicted"/>
<dbReference type="SMART" id="SM00729">
    <property type="entry name" value="Elp3"/>
    <property type="match status" value="1"/>
</dbReference>
<reference evidence="6 7" key="1">
    <citation type="journal article" date="2002" name="Genome Res.">
        <title>The genome of Methanosarcina acetivorans reveals extensive metabolic and physiological diversity.</title>
        <authorList>
            <person name="Galagan J.E."/>
            <person name="Nusbaum C."/>
            <person name="Roy A."/>
            <person name="Endrizzi M.G."/>
            <person name="Macdonald P."/>
            <person name="FitzHugh W."/>
            <person name="Calvo S."/>
            <person name="Engels R."/>
            <person name="Smirnov S."/>
            <person name="Atnoor D."/>
            <person name="Brown A."/>
            <person name="Allen N."/>
            <person name="Naylor J."/>
            <person name="Stange-Thomann N."/>
            <person name="DeArellano K."/>
            <person name="Johnson R."/>
            <person name="Linton L."/>
            <person name="McEwan P."/>
            <person name="McKernan K."/>
            <person name="Talamas J."/>
            <person name="Tirrell A."/>
            <person name="Ye W."/>
            <person name="Zimmer A."/>
            <person name="Barber R.D."/>
            <person name="Cann I."/>
            <person name="Graham D.E."/>
            <person name="Grahame D.A."/>
            <person name="Guss A."/>
            <person name="Hedderich R."/>
            <person name="Ingram-Smith C."/>
            <person name="Kuettner C.H."/>
            <person name="Krzycki J.A."/>
            <person name="Leigh J.A."/>
            <person name="Li W."/>
            <person name="Liu J."/>
            <person name="Mukhopadhyay B."/>
            <person name="Reeve J.N."/>
            <person name="Smith K."/>
            <person name="Springer T.A."/>
            <person name="Umayam L.A."/>
            <person name="White O."/>
            <person name="White R.H."/>
            <person name="de Macario E.C."/>
            <person name="Ferry J.G."/>
            <person name="Jarrell K.F."/>
            <person name="Jing H."/>
            <person name="Macario A.J.L."/>
            <person name="Paulsen I."/>
            <person name="Pritchett M."/>
            <person name="Sowers K.R."/>
            <person name="Swanson R.V."/>
            <person name="Zinder S.H."/>
            <person name="Lander E."/>
            <person name="Metcalf W.W."/>
            <person name="Birren B."/>
        </authorList>
    </citation>
    <scope>NUCLEOTIDE SEQUENCE [LARGE SCALE GENOMIC DNA]</scope>
    <source>
        <strain evidence="7">ATCC 35395 / DSM 2834 / JCM 12185 / C2A</strain>
    </source>
</reference>
<dbReference type="PhylomeDB" id="Q8TTJ5"/>
<protein>
    <recommendedName>
        <fullName evidence="5">Radical SAM core domain-containing protein</fullName>
    </recommendedName>
</protein>
<organism evidence="6 7">
    <name type="scientific">Methanosarcina acetivorans (strain ATCC 35395 / DSM 2834 / JCM 12185 / C2A)</name>
    <dbReference type="NCBI Taxonomy" id="188937"/>
    <lineage>
        <taxon>Archaea</taxon>
        <taxon>Methanobacteriati</taxon>
        <taxon>Methanobacteriota</taxon>
        <taxon>Stenosarchaea group</taxon>
        <taxon>Methanomicrobia</taxon>
        <taxon>Methanosarcinales</taxon>
        <taxon>Methanosarcinaceae</taxon>
        <taxon>Methanosarcina</taxon>
    </lineage>
</organism>
<dbReference type="Pfam" id="PF04055">
    <property type="entry name" value="Radical_SAM"/>
    <property type="match status" value="1"/>
</dbReference>
<keyword evidence="4" id="KW-0411">Iron-sulfur</keyword>
<evidence type="ECO:0000256" key="3">
    <source>
        <dbReference type="ARBA" id="ARBA00023004"/>
    </source>
</evidence>
<dbReference type="Proteomes" id="UP000002487">
    <property type="component" value="Chromosome"/>
</dbReference>
<dbReference type="STRING" id="188937.MA_0436"/>
<dbReference type="InterPro" id="IPR006638">
    <property type="entry name" value="Elp3/MiaA/NifB-like_rSAM"/>
</dbReference>
<dbReference type="InterPro" id="IPR034422">
    <property type="entry name" value="HydE/PylB-like"/>
</dbReference>
<evidence type="ECO:0000256" key="1">
    <source>
        <dbReference type="ARBA" id="ARBA00022691"/>
    </source>
</evidence>
<dbReference type="CDD" id="cd01335">
    <property type="entry name" value="Radical_SAM"/>
    <property type="match status" value="1"/>
</dbReference>
<dbReference type="GO" id="GO:0046872">
    <property type="term" value="F:metal ion binding"/>
    <property type="evidence" value="ECO:0007669"/>
    <property type="project" value="UniProtKB-KW"/>
</dbReference>
<keyword evidence="3" id="KW-0408">Iron</keyword>
<dbReference type="KEGG" id="mac:MA_0436"/>
<accession>Q8TTJ5</accession>
<dbReference type="SFLD" id="SFLDS00029">
    <property type="entry name" value="Radical_SAM"/>
    <property type="match status" value="1"/>
</dbReference>
<dbReference type="GO" id="GO:0051536">
    <property type="term" value="F:iron-sulfur cluster binding"/>
    <property type="evidence" value="ECO:0007669"/>
    <property type="project" value="UniProtKB-KW"/>
</dbReference>
<keyword evidence="7" id="KW-1185">Reference proteome</keyword>
<keyword evidence="2" id="KW-0479">Metal-binding</keyword>
<dbReference type="InParanoid" id="Q8TTJ5"/>
<dbReference type="InterPro" id="IPR007197">
    <property type="entry name" value="rSAM"/>
</dbReference>
<feature type="domain" description="Radical SAM core" evidence="5">
    <location>
        <begin position="113"/>
        <end position="325"/>
    </location>
</feature>
<name>Q8TTJ5_METAC</name>
<dbReference type="AlphaFoldDB" id="Q8TTJ5"/>
<evidence type="ECO:0000256" key="4">
    <source>
        <dbReference type="ARBA" id="ARBA00023014"/>
    </source>
</evidence>
<keyword evidence="1" id="KW-0949">S-adenosyl-L-methionine</keyword>
<evidence type="ECO:0000313" key="7">
    <source>
        <dbReference type="Proteomes" id="UP000002487"/>
    </source>
</evidence>
<dbReference type="PROSITE" id="PS51918">
    <property type="entry name" value="RADICAL_SAM"/>
    <property type="match status" value="1"/>
</dbReference>
<dbReference type="PANTHER" id="PTHR43726">
    <property type="entry name" value="3-METHYLORNITHINE SYNTHASE"/>
    <property type="match status" value="1"/>
</dbReference>
<evidence type="ECO:0000313" key="6">
    <source>
        <dbReference type="EMBL" id="AAM03883.1"/>
    </source>
</evidence>
<dbReference type="InterPro" id="IPR058240">
    <property type="entry name" value="rSAM_sf"/>
</dbReference>
<dbReference type="Gene3D" id="3.20.20.70">
    <property type="entry name" value="Aldolase class I"/>
    <property type="match status" value="1"/>
</dbReference>
<dbReference type="SUPFAM" id="SSF102114">
    <property type="entry name" value="Radical SAM enzymes"/>
    <property type="match status" value="1"/>
</dbReference>
<dbReference type="GO" id="GO:0016740">
    <property type="term" value="F:transferase activity"/>
    <property type="evidence" value="ECO:0000318"/>
    <property type="project" value="GO_Central"/>
</dbReference>
<sequence>MEMTNRPELQEKITILRNIRMQGTQITPEIKAFLISTGSVSVDPSLIPRARGSTAGPGAGTSSVFFRSGKKRVRLSVNKNSLLSIEAAGEDGTVALLHEGKELLRGKLEPAPAHCPEQAFITLCERCIFDCKYCPVPKLQGHVKNEEEVLSIVEEVMKAGTLKAISLTSGVETSIEGEVERVLELLPALKKYNVPIGVSVYPTEGCSRKFYDAGVAEVKYNVETMDREIFRKVCGDLSLDYILDRLKEAVEIFGKNRVFSNFIIGLGESDATVREGIETLAKIGVIPILRPVNPHPLRSRDCFTERPSPERLLKLAKMEAEILKKYGLDPGLAKTMCLKCTGCDLVPFVDF</sequence>
<dbReference type="EnsemblBacteria" id="AAM03883">
    <property type="protein sequence ID" value="AAM03883"/>
    <property type="gene ID" value="MA_0436"/>
</dbReference>
<evidence type="ECO:0000256" key="2">
    <source>
        <dbReference type="ARBA" id="ARBA00022723"/>
    </source>
</evidence>
<dbReference type="InterPro" id="IPR013785">
    <property type="entry name" value="Aldolase_TIM"/>
</dbReference>
<gene>
    <name evidence="6" type="ordered locus">MA_0436</name>
</gene>
<dbReference type="PANTHER" id="PTHR43726:SF1">
    <property type="entry name" value="BIOTIN SYNTHASE"/>
    <property type="match status" value="1"/>
</dbReference>
<dbReference type="EMBL" id="AE010299">
    <property type="protein sequence ID" value="AAM03883.1"/>
    <property type="molecule type" value="Genomic_DNA"/>
</dbReference>